<accession>A0A9K3GYQ7</accession>
<evidence type="ECO:0000313" key="2">
    <source>
        <dbReference type="Proteomes" id="UP000215914"/>
    </source>
</evidence>
<evidence type="ECO:0000313" key="1">
    <source>
        <dbReference type="EMBL" id="KAF5760061.1"/>
    </source>
</evidence>
<reference evidence="1" key="2">
    <citation type="submission" date="2020-06" db="EMBL/GenBank/DDBJ databases">
        <title>Helianthus annuus Genome sequencing and assembly Release 2.</title>
        <authorList>
            <person name="Gouzy J."/>
            <person name="Langlade N."/>
            <person name="Munos S."/>
        </authorList>
    </citation>
    <scope>NUCLEOTIDE SEQUENCE</scope>
    <source>
        <tissue evidence="1">Leaves</tissue>
    </source>
</reference>
<comment type="caution">
    <text evidence="1">The sequence shown here is derived from an EMBL/GenBank/DDBJ whole genome shotgun (WGS) entry which is preliminary data.</text>
</comment>
<dbReference type="Gramene" id="mRNA:HanXRQr2_Chr16g0748881">
    <property type="protein sequence ID" value="mRNA:HanXRQr2_Chr16g0748881"/>
    <property type="gene ID" value="HanXRQr2_Chr16g0748881"/>
</dbReference>
<dbReference type="Proteomes" id="UP000215914">
    <property type="component" value="Unassembled WGS sequence"/>
</dbReference>
<proteinExistence type="predicted"/>
<organism evidence="1 2">
    <name type="scientific">Helianthus annuus</name>
    <name type="common">Common sunflower</name>
    <dbReference type="NCBI Taxonomy" id="4232"/>
    <lineage>
        <taxon>Eukaryota</taxon>
        <taxon>Viridiplantae</taxon>
        <taxon>Streptophyta</taxon>
        <taxon>Embryophyta</taxon>
        <taxon>Tracheophyta</taxon>
        <taxon>Spermatophyta</taxon>
        <taxon>Magnoliopsida</taxon>
        <taxon>eudicotyledons</taxon>
        <taxon>Gunneridae</taxon>
        <taxon>Pentapetalae</taxon>
        <taxon>asterids</taxon>
        <taxon>campanulids</taxon>
        <taxon>Asterales</taxon>
        <taxon>Asteraceae</taxon>
        <taxon>Asteroideae</taxon>
        <taxon>Heliantheae alliance</taxon>
        <taxon>Heliantheae</taxon>
        <taxon>Helianthus</taxon>
    </lineage>
</organism>
<reference evidence="1" key="1">
    <citation type="journal article" date="2017" name="Nature">
        <title>The sunflower genome provides insights into oil metabolism, flowering and Asterid evolution.</title>
        <authorList>
            <person name="Badouin H."/>
            <person name="Gouzy J."/>
            <person name="Grassa C.J."/>
            <person name="Murat F."/>
            <person name="Staton S.E."/>
            <person name="Cottret L."/>
            <person name="Lelandais-Briere C."/>
            <person name="Owens G.L."/>
            <person name="Carrere S."/>
            <person name="Mayjonade B."/>
            <person name="Legrand L."/>
            <person name="Gill N."/>
            <person name="Kane N.C."/>
            <person name="Bowers J.E."/>
            <person name="Hubner S."/>
            <person name="Bellec A."/>
            <person name="Berard A."/>
            <person name="Berges H."/>
            <person name="Blanchet N."/>
            <person name="Boniface M.C."/>
            <person name="Brunel D."/>
            <person name="Catrice O."/>
            <person name="Chaidir N."/>
            <person name="Claudel C."/>
            <person name="Donnadieu C."/>
            <person name="Faraut T."/>
            <person name="Fievet G."/>
            <person name="Helmstetter N."/>
            <person name="King M."/>
            <person name="Knapp S.J."/>
            <person name="Lai Z."/>
            <person name="Le Paslier M.C."/>
            <person name="Lippi Y."/>
            <person name="Lorenzon L."/>
            <person name="Mandel J.R."/>
            <person name="Marage G."/>
            <person name="Marchand G."/>
            <person name="Marquand E."/>
            <person name="Bret-Mestries E."/>
            <person name="Morien E."/>
            <person name="Nambeesan S."/>
            <person name="Nguyen T."/>
            <person name="Pegot-Espagnet P."/>
            <person name="Pouilly N."/>
            <person name="Raftis F."/>
            <person name="Sallet E."/>
            <person name="Schiex T."/>
            <person name="Thomas J."/>
            <person name="Vandecasteele C."/>
            <person name="Vares D."/>
            <person name="Vear F."/>
            <person name="Vautrin S."/>
            <person name="Crespi M."/>
            <person name="Mangin B."/>
            <person name="Burke J.M."/>
            <person name="Salse J."/>
            <person name="Munos S."/>
            <person name="Vincourt P."/>
            <person name="Rieseberg L.H."/>
            <person name="Langlade N.B."/>
        </authorList>
    </citation>
    <scope>NUCLEOTIDE SEQUENCE</scope>
    <source>
        <tissue evidence="1">Leaves</tissue>
    </source>
</reference>
<keyword evidence="2" id="KW-1185">Reference proteome</keyword>
<gene>
    <name evidence="1" type="ORF">HanXRQr2_Chr16g0748881</name>
</gene>
<protein>
    <submittedName>
        <fullName evidence="1">Uncharacterized protein</fullName>
    </submittedName>
</protein>
<name>A0A9K3GYQ7_HELAN</name>
<sequence length="89" mass="9659">MRNGQVMSALDFIKSDETSDVVFADAQAAEGDDAVARGVEQRFEDAGYVSVSNVKGFTKPAVPKASTCRSTLRLLRSVLLNPLLLITWI</sequence>
<dbReference type="AlphaFoldDB" id="A0A9K3GYQ7"/>
<dbReference type="EMBL" id="MNCJ02000331">
    <property type="protein sequence ID" value="KAF5760061.1"/>
    <property type="molecule type" value="Genomic_DNA"/>
</dbReference>